<reference evidence="2 3" key="1">
    <citation type="submission" date="2019-06" db="EMBL/GenBank/DDBJ databases">
        <title>Flavobacteriaceae Paucihalobacterium erythroidium CWB-1, complete genome.</title>
        <authorList>
            <person name="Wu S."/>
        </authorList>
    </citation>
    <scope>NUCLEOTIDE SEQUENCE [LARGE SCALE GENOMIC DNA]</scope>
    <source>
        <strain evidence="2 3">CWB-1</strain>
    </source>
</reference>
<protein>
    <submittedName>
        <fullName evidence="2">DUF2061 domain-containing protein</fullName>
    </submittedName>
</protein>
<evidence type="ECO:0000259" key="1">
    <source>
        <dbReference type="Pfam" id="PF09834"/>
    </source>
</evidence>
<dbReference type="InterPro" id="IPR018638">
    <property type="entry name" value="DUF2061_membrane"/>
</dbReference>
<feature type="domain" description="DUF2061" evidence="1">
    <location>
        <begin position="10"/>
        <end position="60"/>
    </location>
</feature>
<accession>A0A506PKX3</accession>
<sequence length="144" mass="16787">MISSSHKRHLLKALSWRILGTLDTMLLAWLISGNPLTGFKIGLAEVVTKIGLYYLHERVWFKVDLKQNHQFANSQYRHIAKTITWRVVGTLDTMLLAWLISGDPMIGLKVGLAEVLTKMLLYYLHERMWYRINFGLDRKTIEDE</sequence>
<dbReference type="Pfam" id="PF09834">
    <property type="entry name" value="DUF2061"/>
    <property type="match status" value="2"/>
</dbReference>
<keyword evidence="3" id="KW-1185">Reference proteome</keyword>
<feature type="domain" description="DUF2061" evidence="1">
    <location>
        <begin position="79"/>
        <end position="129"/>
    </location>
</feature>
<name>A0A506PKX3_9FLAO</name>
<dbReference type="OrthoDB" id="197461at2"/>
<gene>
    <name evidence="2" type="ORF">FJ651_06650</name>
</gene>
<evidence type="ECO:0000313" key="3">
    <source>
        <dbReference type="Proteomes" id="UP000317332"/>
    </source>
</evidence>
<dbReference type="AlphaFoldDB" id="A0A506PKX3"/>
<dbReference type="EMBL" id="VHIQ01000003">
    <property type="protein sequence ID" value="TPV33832.1"/>
    <property type="molecule type" value="Genomic_DNA"/>
</dbReference>
<dbReference type="Proteomes" id="UP000317332">
    <property type="component" value="Unassembled WGS sequence"/>
</dbReference>
<proteinExistence type="predicted"/>
<dbReference type="RefSeq" id="WP_140989698.1">
    <property type="nucleotide sequence ID" value="NZ_VHIQ01000003.1"/>
</dbReference>
<evidence type="ECO:0000313" key="2">
    <source>
        <dbReference type="EMBL" id="TPV33832.1"/>
    </source>
</evidence>
<organism evidence="2 3">
    <name type="scientific">Paucihalobacter ruber</name>
    <dbReference type="NCBI Taxonomy" id="2567861"/>
    <lineage>
        <taxon>Bacteria</taxon>
        <taxon>Pseudomonadati</taxon>
        <taxon>Bacteroidota</taxon>
        <taxon>Flavobacteriia</taxon>
        <taxon>Flavobacteriales</taxon>
        <taxon>Flavobacteriaceae</taxon>
        <taxon>Paucihalobacter</taxon>
    </lineage>
</organism>
<comment type="caution">
    <text evidence="2">The sequence shown here is derived from an EMBL/GenBank/DDBJ whole genome shotgun (WGS) entry which is preliminary data.</text>
</comment>